<organism evidence="1 2">
    <name type="scientific">Gossypium anomalum</name>
    <dbReference type="NCBI Taxonomy" id="47600"/>
    <lineage>
        <taxon>Eukaryota</taxon>
        <taxon>Viridiplantae</taxon>
        <taxon>Streptophyta</taxon>
        <taxon>Embryophyta</taxon>
        <taxon>Tracheophyta</taxon>
        <taxon>Spermatophyta</taxon>
        <taxon>Magnoliopsida</taxon>
        <taxon>eudicotyledons</taxon>
        <taxon>Gunneridae</taxon>
        <taxon>Pentapetalae</taxon>
        <taxon>rosids</taxon>
        <taxon>malvids</taxon>
        <taxon>Malvales</taxon>
        <taxon>Malvaceae</taxon>
        <taxon>Malvoideae</taxon>
        <taxon>Gossypium</taxon>
    </lineage>
</organism>
<evidence type="ECO:0000313" key="2">
    <source>
        <dbReference type="Proteomes" id="UP000701853"/>
    </source>
</evidence>
<dbReference type="AlphaFoldDB" id="A0A8J6D794"/>
<evidence type="ECO:0000313" key="1">
    <source>
        <dbReference type="EMBL" id="KAG8496310.1"/>
    </source>
</evidence>
<reference evidence="1 2" key="1">
    <citation type="journal article" date="2021" name="bioRxiv">
        <title>The Gossypium anomalum genome as a resource for cotton improvement and evolutionary analysis of hybrid incompatibility.</title>
        <authorList>
            <person name="Grover C.E."/>
            <person name="Yuan D."/>
            <person name="Arick M.A."/>
            <person name="Miller E.R."/>
            <person name="Hu G."/>
            <person name="Peterson D.G."/>
            <person name="Wendel J.F."/>
            <person name="Udall J.A."/>
        </authorList>
    </citation>
    <scope>NUCLEOTIDE SEQUENCE [LARGE SCALE GENOMIC DNA]</scope>
    <source>
        <strain evidence="1">JFW-Udall</strain>
        <tissue evidence="1">Leaf</tissue>
    </source>
</reference>
<dbReference type="Proteomes" id="UP000701853">
    <property type="component" value="Chromosome 4"/>
</dbReference>
<keyword evidence="2" id="KW-1185">Reference proteome</keyword>
<name>A0A8J6D794_9ROSI</name>
<dbReference type="OrthoDB" id="1705899at2759"/>
<sequence length="87" mass="9993">MEGDTMVSELDISGIQFWIQIHNLPMDLMTTKNAKIIGEKLGTVVQIDDLISRNGIGRSFLRIRMEVQICYTLVEGFWVPRPNKEKL</sequence>
<gene>
    <name evidence="1" type="ORF">CXB51_009083</name>
</gene>
<comment type="caution">
    <text evidence="1">The sequence shown here is derived from an EMBL/GenBank/DDBJ whole genome shotgun (WGS) entry which is preliminary data.</text>
</comment>
<accession>A0A8J6D794</accession>
<proteinExistence type="predicted"/>
<protein>
    <recommendedName>
        <fullName evidence="3">DUF4283 domain-containing protein</fullName>
    </recommendedName>
</protein>
<dbReference type="EMBL" id="JAHUZN010000004">
    <property type="protein sequence ID" value="KAG8496310.1"/>
    <property type="molecule type" value="Genomic_DNA"/>
</dbReference>
<evidence type="ECO:0008006" key="3">
    <source>
        <dbReference type="Google" id="ProtNLM"/>
    </source>
</evidence>